<keyword evidence="3" id="KW-0012">Acyltransferase</keyword>
<reference evidence="3 4" key="1">
    <citation type="submission" date="2016-10" db="EMBL/GenBank/DDBJ databases">
        <authorList>
            <person name="de Groot N.N."/>
        </authorList>
    </citation>
    <scope>NUCLEOTIDE SEQUENCE [LARGE SCALE GENOMIC DNA]</scope>
    <source>
        <strain evidence="3 4">DSM 16619</strain>
    </source>
</reference>
<dbReference type="EMBL" id="FMZC01000016">
    <property type="protein sequence ID" value="SDE36865.1"/>
    <property type="molecule type" value="Genomic_DNA"/>
</dbReference>
<dbReference type="GO" id="GO:0016747">
    <property type="term" value="F:acyltransferase activity, transferring groups other than amino-acyl groups"/>
    <property type="evidence" value="ECO:0007669"/>
    <property type="project" value="InterPro"/>
</dbReference>
<feature type="transmembrane region" description="Helical" evidence="1">
    <location>
        <begin position="95"/>
        <end position="114"/>
    </location>
</feature>
<gene>
    <name evidence="3" type="ORF">SAMN05192589_11610</name>
</gene>
<evidence type="ECO:0000256" key="1">
    <source>
        <dbReference type="SAM" id="Phobius"/>
    </source>
</evidence>
<accession>A0A1G7CEM6</accession>
<keyword evidence="4" id="KW-1185">Reference proteome</keyword>
<evidence type="ECO:0000259" key="2">
    <source>
        <dbReference type="Pfam" id="PF01757"/>
    </source>
</evidence>
<dbReference type="InterPro" id="IPR002656">
    <property type="entry name" value="Acyl_transf_3_dom"/>
</dbReference>
<feature type="domain" description="Acyltransferase 3" evidence="2">
    <location>
        <begin position="25"/>
        <end position="343"/>
    </location>
</feature>
<keyword evidence="1" id="KW-0812">Transmembrane</keyword>
<feature type="transmembrane region" description="Helical" evidence="1">
    <location>
        <begin position="331"/>
        <end position="355"/>
    </location>
</feature>
<keyword evidence="1" id="KW-0472">Membrane</keyword>
<proteinExistence type="predicted"/>
<feature type="transmembrane region" description="Helical" evidence="1">
    <location>
        <begin position="255"/>
        <end position="274"/>
    </location>
</feature>
<name>A0A1G7CEM6_9BURK</name>
<feature type="transmembrane region" description="Helical" evidence="1">
    <location>
        <begin position="188"/>
        <end position="206"/>
    </location>
</feature>
<dbReference type="GO" id="GO:0016787">
    <property type="term" value="F:hydrolase activity"/>
    <property type="evidence" value="ECO:0007669"/>
    <property type="project" value="UniProtKB-KW"/>
</dbReference>
<dbReference type="InterPro" id="IPR050879">
    <property type="entry name" value="Acyltransferase_3"/>
</dbReference>
<feature type="transmembrane region" description="Helical" evidence="1">
    <location>
        <begin position="163"/>
        <end position="181"/>
    </location>
</feature>
<dbReference type="Proteomes" id="UP000198781">
    <property type="component" value="Unassembled WGS sequence"/>
</dbReference>
<dbReference type="PANTHER" id="PTHR23028">
    <property type="entry name" value="ACETYLTRANSFERASE"/>
    <property type="match status" value="1"/>
</dbReference>
<keyword evidence="3" id="KW-0808">Transferase</keyword>
<organism evidence="3 4">
    <name type="scientific">Paracidovorax valerianellae</name>
    <dbReference type="NCBI Taxonomy" id="187868"/>
    <lineage>
        <taxon>Bacteria</taxon>
        <taxon>Pseudomonadati</taxon>
        <taxon>Pseudomonadota</taxon>
        <taxon>Betaproteobacteria</taxon>
        <taxon>Burkholderiales</taxon>
        <taxon>Comamonadaceae</taxon>
        <taxon>Paracidovorax</taxon>
    </lineage>
</organism>
<dbReference type="AlphaFoldDB" id="A0A1G7CEM6"/>
<protein>
    <submittedName>
        <fullName evidence="3">Peptidoglycan/LPS O-acetylase OafA/YrhL, contains acyltransferase and SGNH-hydrolase domains</fullName>
    </submittedName>
</protein>
<dbReference type="RefSeq" id="WP_245711472.1">
    <property type="nucleotide sequence ID" value="NZ_FMZC01000016.1"/>
</dbReference>
<dbReference type="STRING" id="187868.SAMN05192589_11610"/>
<dbReference type="Pfam" id="PF01757">
    <property type="entry name" value="Acyl_transf_3"/>
    <property type="match status" value="1"/>
</dbReference>
<feature type="transmembrane region" description="Helical" evidence="1">
    <location>
        <begin position="226"/>
        <end position="248"/>
    </location>
</feature>
<sequence length="383" mass="42333">MSAATLEASGRAAVIAPTAHGTNHFNLLRLAAAIAVLLSHGEFLYRLTMPVPFAGHSVGSLAVYCFFFISGYLVCQSWEREPHLGLFWIKRVARIFPGLIVATAFSVAVVGWAMTQVSTQQYWTDARTWINFSNNAVGLAFMQVLPGVFETNPFARTVNGSLWTIRYELLMYVLLSLAGVAGWTRRRWVYPLAALLMAVSWQWARAAGWDAFVDAGPRWFKAFFHLFQWSEVSGFGVVFLLGCTFAAYRVRSGAWLLPVAAMGGVLALATPFAWSVQVGVWALVAAGMFWAAHAGGGRSGGWLREDLSYGVYIYAFPIQQAVTEIGLRRGWSLAVCLTASLVLTLVMAAFSWFCIEKPGVRLGRRVVEQWSRRRSQRLQGAPV</sequence>
<keyword evidence="3" id="KW-0378">Hydrolase</keyword>
<evidence type="ECO:0000313" key="4">
    <source>
        <dbReference type="Proteomes" id="UP000198781"/>
    </source>
</evidence>
<evidence type="ECO:0000313" key="3">
    <source>
        <dbReference type="EMBL" id="SDE36865.1"/>
    </source>
</evidence>
<keyword evidence="1" id="KW-1133">Transmembrane helix</keyword>
<feature type="transmembrane region" description="Helical" evidence="1">
    <location>
        <begin position="53"/>
        <end position="74"/>
    </location>
</feature>